<dbReference type="EMBL" id="JACMSC010000009">
    <property type="protein sequence ID" value="KAG6507078.1"/>
    <property type="molecule type" value="Genomic_DNA"/>
</dbReference>
<evidence type="ECO:0000256" key="5">
    <source>
        <dbReference type="ARBA" id="ARBA00022801"/>
    </source>
</evidence>
<dbReference type="CDD" id="cd01627">
    <property type="entry name" value="HAD_TPP"/>
    <property type="match status" value="1"/>
</dbReference>
<dbReference type="PANTHER" id="PTHR43768">
    <property type="entry name" value="TREHALOSE 6-PHOSPHATE PHOSPHATASE"/>
    <property type="match status" value="1"/>
</dbReference>
<comment type="catalytic activity">
    <reaction evidence="1 6">
        <text>alpha,alpha-trehalose 6-phosphate + H2O = alpha,alpha-trehalose + phosphate</text>
        <dbReference type="Rhea" id="RHEA:23420"/>
        <dbReference type="ChEBI" id="CHEBI:15377"/>
        <dbReference type="ChEBI" id="CHEBI:16551"/>
        <dbReference type="ChEBI" id="CHEBI:43474"/>
        <dbReference type="ChEBI" id="CHEBI:58429"/>
        <dbReference type="EC" id="3.1.3.12"/>
    </reaction>
</comment>
<name>A0A8J5GNJ7_ZINOF</name>
<comment type="pathway">
    <text evidence="3 6">Glycan biosynthesis; trehalose biosynthesis.</text>
</comment>
<dbReference type="PANTHER" id="PTHR43768:SF17">
    <property type="entry name" value="TREHALOSE-PHOSPHATE PHOSPHATASE F-RELATED"/>
    <property type="match status" value="1"/>
</dbReference>
<sequence length="480" mass="53352">MTNGQTNCLLFGHESESSLKKNDGVLVKRRAVSPLLARSPLPEKELPVSPPMICSVSSISAPIGWLLLDGLAVRFSATSKLTFVIKLMDLKSSHSSPVLTDPAPLSKSRLGLPSNMAPYSPAASPYSSSGLYLTIPRIINGKLEDVRVNSWLDAMIASSPPRKKLNKDMISVTQLDDHDAAYQTWMMSYPSALNSFHLITSLAKCKTIALFLDYDGTLSPIVDNPDHAFMSSSMRAAVNEAANYFPTAIISGRSRNKVHEFVRLSDLYYAGSHGMDIMGPVRVSKSVDKYCIQTTDSQGKEVHLFQPASEFLPMINEVYESLIEITNDIIGVKVENNKFCVSVHYRNVDKKMWDEVGVRVFGLLKCFSRLHVTHGRKVLEVRPVIDWNKGKAVEFLLESLGLSQRDDVLPIYVGDDRTDEDAFKVLRESNCGFGILVSNVPKETNALYSLRDPSEVQEFLKSLVRWKKSTELQTEAIATK</sequence>
<protein>
    <recommendedName>
        <fullName evidence="6">Trehalose 6-phosphate phosphatase</fullName>
        <ecNumber evidence="6">3.1.3.12</ecNumber>
    </recommendedName>
</protein>
<comment type="cofactor">
    <cofactor evidence="2 6">
        <name>a divalent metal cation</name>
        <dbReference type="ChEBI" id="CHEBI:60240"/>
    </cofactor>
</comment>
<gene>
    <name evidence="7" type="ORF">ZIOFF_032418</name>
</gene>
<accession>A0A8J5GNJ7</accession>
<evidence type="ECO:0000256" key="2">
    <source>
        <dbReference type="ARBA" id="ARBA00001968"/>
    </source>
</evidence>
<evidence type="ECO:0000313" key="7">
    <source>
        <dbReference type="EMBL" id="KAG6507078.1"/>
    </source>
</evidence>
<comment type="similarity">
    <text evidence="4 6">Belongs to the trehalose phosphatase family.</text>
</comment>
<proteinExistence type="inferred from homology"/>
<comment type="caution">
    <text evidence="7">The sequence shown here is derived from an EMBL/GenBank/DDBJ whole genome shotgun (WGS) entry which is preliminary data.</text>
</comment>
<dbReference type="Pfam" id="PF02358">
    <property type="entry name" value="Trehalose_PPase"/>
    <property type="match status" value="1"/>
</dbReference>
<dbReference type="InterPro" id="IPR036412">
    <property type="entry name" value="HAD-like_sf"/>
</dbReference>
<dbReference type="NCBIfam" id="TIGR00685">
    <property type="entry name" value="T6PP"/>
    <property type="match status" value="1"/>
</dbReference>
<dbReference type="Proteomes" id="UP000734854">
    <property type="component" value="Unassembled WGS sequence"/>
</dbReference>
<dbReference type="NCBIfam" id="TIGR01484">
    <property type="entry name" value="HAD-SF-IIB"/>
    <property type="match status" value="1"/>
</dbReference>
<comment type="function">
    <text evidence="6">Removes the phosphate from trehalose 6-phosphate to produce free trehalose.</text>
</comment>
<dbReference type="GO" id="GO:0004805">
    <property type="term" value="F:trehalose-phosphatase activity"/>
    <property type="evidence" value="ECO:0007669"/>
    <property type="project" value="UniProtKB-EC"/>
</dbReference>
<dbReference type="FunFam" id="3.40.50.1000:FF:000073">
    <property type="entry name" value="Trehalose 6-phosphate phosphatase"/>
    <property type="match status" value="1"/>
</dbReference>
<dbReference type="SUPFAM" id="SSF56784">
    <property type="entry name" value="HAD-like"/>
    <property type="match status" value="1"/>
</dbReference>
<organism evidence="7 8">
    <name type="scientific">Zingiber officinale</name>
    <name type="common">Ginger</name>
    <name type="synonym">Amomum zingiber</name>
    <dbReference type="NCBI Taxonomy" id="94328"/>
    <lineage>
        <taxon>Eukaryota</taxon>
        <taxon>Viridiplantae</taxon>
        <taxon>Streptophyta</taxon>
        <taxon>Embryophyta</taxon>
        <taxon>Tracheophyta</taxon>
        <taxon>Spermatophyta</taxon>
        <taxon>Magnoliopsida</taxon>
        <taxon>Liliopsida</taxon>
        <taxon>Zingiberales</taxon>
        <taxon>Zingiberaceae</taxon>
        <taxon>Zingiber</taxon>
    </lineage>
</organism>
<dbReference type="InterPro" id="IPR006379">
    <property type="entry name" value="HAD-SF_hydro_IIB"/>
</dbReference>
<dbReference type="InterPro" id="IPR003337">
    <property type="entry name" value="Trehalose_PPase"/>
</dbReference>
<dbReference type="InterPro" id="IPR023214">
    <property type="entry name" value="HAD_sf"/>
</dbReference>
<dbReference type="InterPro" id="IPR044651">
    <property type="entry name" value="OTSB-like"/>
</dbReference>
<dbReference type="EC" id="3.1.3.12" evidence="6"/>
<evidence type="ECO:0000256" key="4">
    <source>
        <dbReference type="ARBA" id="ARBA00008770"/>
    </source>
</evidence>
<dbReference type="AlphaFoldDB" id="A0A8J5GNJ7"/>
<dbReference type="Gene3D" id="3.40.50.1000">
    <property type="entry name" value="HAD superfamily/HAD-like"/>
    <property type="match status" value="2"/>
</dbReference>
<evidence type="ECO:0000313" key="8">
    <source>
        <dbReference type="Proteomes" id="UP000734854"/>
    </source>
</evidence>
<reference evidence="7 8" key="1">
    <citation type="submission" date="2020-08" db="EMBL/GenBank/DDBJ databases">
        <title>Plant Genome Project.</title>
        <authorList>
            <person name="Zhang R.-G."/>
        </authorList>
    </citation>
    <scope>NUCLEOTIDE SEQUENCE [LARGE SCALE GENOMIC DNA]</scope>
    <source>
        <tissue evidence="7">Rhizome</tissue>
    </source>
</reference>
<evidence type="ECO:0000256" key="6">
    <source>
        <dbReference type="RuleBase" id="RU361117"/>
    </source>
</evidence>
<evidence type="ECO:0000256" key="1">
    <source>
        <dbReference type="ARBA" id="ARBA00000500"/>
    </source>
</evidence>
<keyword evidence="5 6" id="KW-0378">Hydrolase</keyword>
<dbReference type="GO" id="GO:0005992">
    <property type="term" value="P:trehalose biosynthetic process"/>
    <property type="evidence" value="ECO:0007669"/>
    <property type="project" value="UniProtKB-UniPathway"/>
</dbReference>
<keyword evidence="8" id="KW-1185">Reference proteome</keyword>
<evidence type="ECO:0000256" key="3">
    <source>
        <dbReference type="ARBA" id="ARBA00005199"/>
    </source>
</evidence>
<dbReference type="FunFam" id="3.30.70.1020:FF:000004">
    <property type="entry name" value="Trehalose 6-phosphate phosphatase"/>
    <property type="match status" value="1"/>
</dbReference>
<dbReference type="UniPathway" id="UPA00299"/>